<evidence type="ECO:0000313" key="1">
    <source>
        <dbReference type="EMBL" id="KAB7787111.1"/>
    </source>
</evidence>
<accession>A0A833J8V6</accession>
<dbReference type="RefSeq" id="WP_158022269.1">
    <property type="nucleotide sequence ID" value="NZ_CP039546.1"/>
</dbReference>
<dbReference type="EMBL" id="WEKV01000004">
    <property type="protein sequence ID" value="KAB7787111.1"/>
    <property type="molecule type" value="Genomic_DNA"/>
</dbReference>
<proteinExistence type="predicted"/>
<gene>
    <name evidence="1" type="ORF">F8B43_0547</name>
</gene>
<evidence type="ECO:0000313" key="2">
    <source>
        <dbReference type="Proteomes" id="UP000469949"/>
    </source>
</evidence>
<protein>
    <submittedName>
        <fullName evidence="1">Uncharacterized protein</fullName>
    </submittedName>
</protein>
<sequence>MRPGSPQGKHLPMRDETSMTETFRFAVAVSAMHAFREKPLHGTADFVDCGGA</sequence>
<comment type="caution">
    <text evidence="1">The sequence shown here is derived from an EMBL/GenBank/DDBJ whole genome shotgun (WGS) entry which is preliminary data.</text>
</comment>
<organism evidence="1 2">
    <name type="scientific">Methylorubrum populi</name>
    <dbReference type="NCBI Taxonomy" id="223967"/>
    <lineage>
        <taxon>Bacteria</taxon>
        <taxon>Pseudomonadati</taxon>
        <taxon>Pseudomonadota</taxon>
        <taxon>Alphaproteobacteria</taxon>
        <taxon>Hyphomicrobiales</taxon>
        <taxon>Methylobacteriaceae</taxon>
        <taxon>Methylorubrum</taxon>
    </lineage>
</organism>
<name>A0A833J8V6_9HYPH</name>
<dbReference type="AlphaFoldDB" id="A0A833J8V6"/>
<reference evidence="1 2" key="1">
    <citation type="submission" date="2019-10" db="EMBL/GenBank/DDBJ databases">
        <title>Draft Genome Sequence of the Caffeine Degrading Methylotroph Methylorubrum populi PINKEL.</title>
        <authorList>
            <person name="Dawson S.C."/>
            <person name="Zhang X."/>
            <person name="Wright M.E."/>
            <person name="Sharma G."/>
            <person name="Langner J.T."/>
            <person name="Ditty J.L."/>
            <person name="Subuyuj G.A."/>
        </authorList>
    </citation>
    <scope>NUCLEOTIDE SEQUENCE [LARGE SCALE GENOMIC DNA]</scope>
    <source>
        <strain evidence="1 2">Pinkel</strain>
    </source>
</reference>
<dbReference type="Proteomes" id="UP000469949">
    <property type="component" value="Unassembled WGS sequence"/>
</dbReference>